<dbReference type="STRING" id="83656.B1H18_24805"/>
<reference evidence="2 3" key="1">
    <citation type="submission" date="2017-02" db="EMBL/GenBank/DDBJ databases">
        <title>Draft Genome Sequence of Streptomyces tsukubaensis F601, a Producer of the immunosuppressant tacrolimus FK506.</title>
        <authorList>
            <person name="Zong G."/>
            <person name="Zhong C."/>
            <person name="Fu J."/>
            <person name="Qin R."/>
            <person name="Cao G."/>
        </authorList>
    </citation>
    <scope>NUCLEOTIDE SEQUENCE [LARGE SCALE GENOMIC DNA]</scope>
    <source>
        <strain evidence="2 3">F601</strain>
    </source>
</reference>
<keyword evidence="3" id="KW-1185">Reference proteome</keyword>
<protein>
    <submittedName>
        <fullName evidence="2">Uncharacterized protein</fullName>
    </submittedName>
</protein>
<accession>A0A1V4A4J9</accession>
<evidence type="ECO:0000256" key="1">
    <source>
        <dbReference type="SAM" id="MobiDB-lite"/>
    </source>
</evidence>
<evidence type="ECO:0000313" key="3">
    <source>
        <dbReference type="Proteomes" id="UP000190539"/>
    </source>
</evidence>
<feature type="region of interest" description="Disordered" evidence="1">
    <location>
        <begin position="1"/>
        <end position="36"/>
    </location>
</feature>
<gene>
    <name evidence="2" type="ORF">B1H18_24805</name>
</gene>
<dbReference type="RefSeq" id="WP_077971373.1">
    <property type="nucleotide sequence ID" value="NZ_CP045178.1"/>
</dbReference>
<dbReference type="Proteomes" id="UP000190539">
    <property type="component" value="Unassembled WGS sequence"/>
</dbReference>
<proteinExistence type="predicted"/>
<organism evidence="2 3">
    <name type="scientific">Streptomyces tsukubensis</name>
    <dbReference type="NCBI Taxonomy" id="83656"/>
    <lineage>
        <taxon>Bacteria</taxon>
        <taxon>Bacillati</taxon>
        <taxon>Actinomycetota</taxon>
        <taxon>Actinomycetes</taxon>
        <taxon>Kitasatosporales</taxon>
        <taxon>Streptomycetaceae</taxon>
        <taxon>Streptomyces</taxon>
    </lineage>
</organism>
<dbReference type="EMBL" id="MVFC01000026">
    <property type="protein sequence ID" value="OON74722.1"/>
    <property type="molecule type" value="Genomic_DNA"/>
</dbReference>
<sequence length="131" mass="13968">MAEENQQTEAEDPTPGDPSPRAAAAATKEAARDERRAARIAKRIGAFARKHGGAEGQLAHVGQRGTRIVLVGADGHWGDLFASDHEVAREAVRMAELTVHESLDGELASKMRTGPYEWKRMAGIQVGGGQG</sequence>
<comment type="caution">
    <text evidence="2">The sequence shown here is derived from an EMBL/GenBank/DDBJ whole genome shotgun (WGS) entry which is preliminary data.</text>
</comment>
<dbReference type="AlphaFoldDB" id="A0A1V4A4J9"/>
<evidence type="ECO:0000313" key="2">
    <source>
        <dbReference type="EMBL" id="OON74722.1"/>
    </source>
</evidence>
<dbReference type="OrthoDB" id="4774153at2"/>
<name>A0A1V4A4J9_9ACTN</name>